<keyword evidence="2" id="KW-0812">Transmembrane</keyword>
<name>A0A4C1ZU24_EUMVA</name>
<comment type="caution">
    <text evidence="3">The sequence shown here is derived from an EMBL/GenBank/DDBJ whole genome shotgun (WGS) entry which is preliminary data.</text>
</comment>
<gene>
    <name evidence="3" type="ORF">EVAR_90396_1</name>
</gene>
<reference evidence="3 4" key="1">
    <citation type="journal article" date="2019" name="Commun. Biol.">
        <title>The bagworm genome reveals a unique fibroin gene that provides high tensile strength.</title>
        <authorList>
            <person name="Kono N."/>
            <person name="Nakamura H."/>
            <person name="Ohtoshi R."/>
            <person name="Tomita M."/>
            <person name="Numata K."/>
            <person name="Arakawa K."/>
        </authorList>
    </citation>
    <scope>NUCLEOTIDE SEQUENCE [LARGE SCALE GENOMIC DNA]</scope>
</reference>
<organism evidence="3 4">
    <name type="scientific">Eumeta variegata</name>
    <name type="common">Bagworm moth</name>
    <name type="synonym">Eumeta japonica</name>
    <dbReference type="NCBI Taxonomy" id="151549"/>
    <lineage>
        <taxon>Eukaryota</taxon>
        <taxon>Metazoa</taxon>
        <taxon>Ecdysozoa</taxon>
        <taxon>Arthropoda</taxon>
        <taxon>Hexapoda</taxon>
        <taxon>Insecta</taxon>
        <taxon>Pterygota</taxon>
        <taxon>Neoptera</taxon>
        <taxon>Endopterygota</taxon>
        <taxon>Lepidoptera</taxon>
        <taxon>Glossata</taxon>
        <taxon>Ditrysia</taxon>
        <taxon>Tineoidea</taxon>
        <taxon>Psychidae</taxon>
        <taxon>Oiketicinae</taxon>
        <taxon>Eumeta</taxon>
    </lineage>
</organism>
<keyword evidence="2" id="KW-1133">Transmembrane helix</keyword>
<dbReference type="Proteomes" id="UP000299102">
    <property type="component" value="Unassembled WGS sequence"/>
</dbReference>
<keyword evidence="4" id="KW-1185">Reference proteome</keyword>
<protein>
    <submittedName>
        <fullName evidence="3">Uncharacterized protein</fullName>
    </submittedName>
</protein>
<proteinExistence type="predicted"/>
<feature type="compositionally biased region" description="Basic residues" evidence="1">
    <location>
        <begin position="77"/>
        <end position="86"/>
    </location>
</feature>
<evidence type="ECO:0000256" key="2">
    <source>
        <dbReference type="SAM" id="Phobius"/>
    </source>
</evidence>
<feature type="region of interest" description="Disordered" evidence="1">
    <location>
        <begin position="65"/>
        <end position="95"/>
    </location>
</feature>
<sequence length="95" mass="10887">MMMCLVPWALPCFRHGNNLPPSVAVEKYLGRTIGFYIIILCLYIFVKLQTTVPRAEIEVPVGREMPSHRSACGGRPRPARARRRERQPRSPTRVL</sequence>
<evidence type="ECO:0000256" key="1">
    <source>
        <dbReference type="SAM" id="MobiDB-lite"/>
    </source>
</evidence>
<dbReference type="EMBL" id="BGZK01002100">
    <property type="protein sequence ID" value="GBP90644.1"/>
    <property type="molecule type" value="Genomic_DNA"/>
</dbReference>
<accession>A0A4C1ZU24</accession>
<evidence type="ECO:0000313" key="3">
    <source>
        <dbReference type="EMBL" id="GBP90644.1"/>
    </source>
</evidence>
<dbReference type="AlphaFoldDB" id="A0A4C1ZU24"/>
<evidence type="ECO:0000313" key="4">
    <source>
        <dbReference type="Proteomes" id="UP000299102"/>
    </source>
</evidence>
<keyword evidence="2" id="KW-0472">Membrane</keyword>
<feature type="transmembrane region" description="Helical" evidence="2">
    <location>
        <begin position="28"/>
        <end position="46"/>
    </location>
</feature>